<keyword evidence="2" id="KW-1185">Reference proteome</keyword>
<dbReference type="AlphaFoldDB" id="A0A7E4WBJ8"/>
<reference evidence="2" key="1">
    <citation type="journal article" date="2013" name="Genetics">
        <title>The draft genome and transcriptome of Panagrellus redivivus are shaped by the harsh demands of a free-living lifestyle.</title>
        <authorList>
            <person name="Srinivasan J."/>
            <person name="Dillman A.R."/>
            <person name="Macchietto M.G."/>
            <person name="Heikkinen L."/>
            <person name="Lakso M."/>
            <person name="Fracchia K.M."/>
            <person name="Antoshechkin I."/>
            <person name="Mortazavi A."/>
            <person name="Wong G."/>
            <person name="Sternberg P.W."/>
        </authorList>
    </citation>
    <scope>NUCLEOTIDE SEQUENCE [LARGE SCALE GENOMIC DNA]</scope>
    <source>
        <strain evidence="2">MT8872</strain>
    </source>
</reference>
<dbReference type="Gene3D" id="1.20.1070.10">
    <property type="entry name" value="Rhodopsin 7-helix transmembrane proteins"/>
    <property type="match status" value="1"/>
</dbReference>
<feature type="transmembrane region" description="Helical" evidence="1">
    <location>
        <begin position="152"/>
        <end position="169"/>
    </location>
</feature>
<evidence type="ECO:0000313" key="2">
    <source>
        <dbReference type="Proteomes" id="UP000492821"/>
    </source>
</evidence>
<accession>A0A7E4WBJ8</accession>
<protein>
    <submittedName>
        <fullName evidence="3">7TM_GPCR_Srx domain-containing protein</fullName>
    </submittedName>
</protein>
<sequence length="229" mass="25523">MPTTIASVTDMAASTLAPSYDVFVLQTMERLTIGCVYAIIISVGLLINIGVVLFGWQYANHYIREPFFILMIQFIPAGLLVLFAHLIVGVFTILWTGSTISLAFQASTLAKAASTAEAVGMEALILLTVVICFNRFCMTVKHLRHLFKGDRAIIWVILVWTLVLAHVVTGNLNQCFRQFNTTYFYFTYTCKDPIGTAQLIVRLNHVLLICGPLLGIFFAFVAYLQIKLT</sequence>
<feature type="transmembrane region" description="Helical" evidence="1">
    <location>
        <begin position="118"/>
        <end position="140"/>
    </location>
</feature>
<feature type="transmembrane region" description="Helical" evidence="1">
    <location>
        <begin position="206"/>
        <end position="226"/>
    </location>
</feature>
<dbReference type="PANTHER" id="PTHR22718">
    <property type="entry name" value="SERPENTINE RECEPTOR, CLASS X"/>
    <property type="match status" value="1"/>
</dbReference>
<evidence type="ECO:0000313" key="3">
    <source>
        <dbReference type="WBParaSite" id="Pan_g9986.t1"/>
    </source>
</evidence>
<dbReference type="SUPFAM" id="SSF81321">
    <property type="entry name" value="Family A G protein-coupled receptor-like"/>
    <property type="match status" value="1"/>
</dbReference>
<feature type="transmembrane region" description="Helical" evidence="1">
    <location>
        <begin position="68"/>
        <end position="98"/>
    </location>
</feature>
<keyword evidence="1" id="KW-1133">Transmembrane helix</keyword>
<proteinExistence type="predicted"/>
<feature type="transmembrane region" description="Helical" evidence="1">
    <location>
        <begin position="31"/>
        <end position="56"/>
    </location>
</feature>
<keyword evidence="1" id="KW-0812">Transmembrane</keyword>
<keyword evidence="1" id="KW-0472">Membrane</keyword>
<organism evidence="2 3">
    <name type="scientific">Panagrellus redivivus</name>
    <name type="common">Microworm</name>
    <dbReference type="NCBI Taxonomy" id="6233"/>
    <lineage>
        <taxon>Eukaryota</taxon>
        <taxon>Metazoa</taxon>
        <taxon>Ecdysozoa</taxon>
        <taxon>Nematoda</taxon>
        <taxon>Chromadorea</taxon>
        <taxon>Rhabditida</taxon>
        <taxon>Tylenchina</taxon>
        <taxon>Panagrolaimomorpha</taxon>
        <taxon>Panagrolaimoidea</taxon>
        <taxon>Panagrolaimidae</taxon>
        <taxon>Panagrellus</taxon>
    </lineage>
</organism>
<dbReference type="PANTHER" id="PTHR22718:SF11">
    <property type="entry name" value="7TM GPCR SERPENTINE RECEPTOR CLASS X (SRX) DOMAIN-CONTAINING PROTEIN"/>
    <property type="match status" value="1"/>
</dbReference>
<reference evidence="3" key="2">
    <citation type="submission" date="2020-10" db="UniProtKB">
        <authorList>
            <consortium name="WormBaseParasite"/>
        </authorList>
    </citation>
    <scope>IDENTIFICATION</scope>
</reference>
<dbReference type="Proteomes" id="UP000492821">
    <property type="component" value="Unassembled WGS sequence"/>
</dbReference>
<name>A0A7E4WBJ8_PANRE</name>
<evidence type="ECO:0000256" key="1">
    <source>
        <dbReference type="SAM" id="Phobius"/>
    </source>
</evidence>
<dbReference type="WBParaSite" id="Pan_g9986.t1">
    <property type="protein sequence ID" value="Pan_g9986.t1"/>
    <property type="gene ID" value="Pan_g9986"/>
</dbReference>